<evidence type="ECO:0000256" key="4">
    <source>
        <dbReference type="ARBA" id="ARBA00022917"/>
    </source>
</evidence>
<sequence length="319" mass="34632">MRREAHQPRILFMGTPAYAVPALSALITAGVAVRVVTQPDRPRGRAHRLQPSVVGAWAGERGLTVDKPERLADFRAVWEAWEPDLLVTAAYGRILPPWLLALPKRGAYNLHASLLPRWRGANPVRWAIWSGDAFSGVTLMRMEPELDAGPIVAQRPVRVEELNAGELEALLAELGATLLTQWLEALLAGTAPLVPQDPAGVTLAPKFAAGMERLDWSGSAEQEARRVRSMAPEPGAYTTWQGKRIKVLEAHPLPAAGLGPGQARLGRDLGRHGREEDSWVVGLRDGSLSLDLIQPAGRRPMTPGAFCRGQRLTEGVTLA</sequence>
<dbReference type="Gene3D" id="3.40.50.12230">
    <property type="match status" value="1"/>
</dbReference>
<dbReference type="NCBIfam" id="TIGR00460">
    <property type="entry name" value="fmt"/>
    <property type="match status" value="1"/>
</dbReference>
<dbReference type="CDD" id="cd08704">
    <property type="entry name" value="Met_tRNA_FMT_C"/>
    <property type="match status" value="1"/>
</dbReference>
<dbReference type="Pfam" id="PF00551">
    <property type="entry name" value="Formyl_trans_N"/>
    <property type="match status" value="1"/>
</dbReference>
<dbReference type="EC" id="2.1.2.9" evidence="2 5"/>
<evidence type="ECO:0000313" key="9">
    <source>
        <dbReference type="Proteomes" id="UP000503399"/>
    </source>
</evidence>
<evidence type="ECO:0000259" key="6">
    <source>
        <dbReference type="Pfam" id="PF00551"/>
    </source>
</evidence>
<dbReference type="PANTHER" id="PTHR11138:SF5">
    <property type="entry name" value="METHIONYL-TRNA FORMYLTRANSFERASE, MITOCHONDRIAL"/>
    <property type="match status" value="1"/>
</dbReference>
<evidence type="ECO:0000259" key="7">
    <source>
        <dbReference type="Pfam" id="PF02911"/>
    </source>
</evidence>
<dbReference type="GO" id="GO:0004479">
    <property type="term" value="F:methionyl-tRNA formyltransferase activity"/>
    <property type="evidence" value="ECO:0007669"/>
    <property type="project" value="UniProtKB-UniRule"/>
</dbReference>
<dbReference type="InterPro" id="IPR002376">
    <property type="entry name" value="Formyl_transf_N"/>
</dbReference>
<comment type="catalytic activity">
    <reaction evidence="5">
        <text>L-methionyl-tRNA(fMet) + (6R)-10-formyltetrahydrofolate = N-formyl-L-methionyl-tRNA(fMet) + (6S)-5,6,7,8-tetrahydrofolate + H(+)</text>
        <dbReference type="Rhea" id="RHEA:24380"/>
        <dbReference type="Rhea" id="RHEA-COMP:9952"/>
        <dbReference type="Rhea" id="RHEA-COMP:9953"/>
        <dbReference type="ChEBI" id="CHEBI:15378"/>
        <dbReference type="ChEBI" id="CHEBI:57453"/>
        <dbReference type="ChEBI" id="CHEBI:78530"/>
        <dbReference type="ChEBI" id="CHEBI:78844"/>
        <dbReference type="ChEBI" id="CHEBI:195366"/>
        <dbReference type="EC" id="2.1.2.9"/>
    </reaction>
</comment>
<dbReference type="GO" id="GO:0005829">
    <property type="term" value="C:cytosol"/>
    <property type="evidence" value="ECO:0007669"/>
    <property type="project" value="TreeGrafter"/>
</dbReference>
<comment type="function">
    <text evidence="5">Attaches a formyl group to the free amino group of methionyl-tRNA(fMet). The formyl group appears to play a dual role in the initiator identity of N-formylmethionyl-tRNA by promoting its recognition by IF2 and preventing the misappropriation of this tRNA by the elongation apparatus.</text>
</comment>
<feature type="domain" description="Formyl transferase C-terminal" evidence="7">
    <location>
        <begin position="211"/>
        <end position="310"/>
    </location>
</feature>
<gene>
    <name evidence="5 8" type="primary">fmt</name>
    <name evidence="8" type="ORF">R50_1681</name>
</gene>
<dbReference type="InterPro" id="IPR005794">
    <property type="entry name" value="Fmt"/>
</dbReference>
<evidence type="ECO:0000256" key="5">
    <source>
        <dbReference type="HAMAP-Rule" id="MF_00182"/>
    </source>
</evidence>
<dbReference type="InterPro" id="IPR041711">
    <property type="entry name" value="Met-tRNA-FMT_N"/>
</dbReference>
<comment type="similarity">
    <text evidence="1 5">Belongs to the Fmt family.</text>
</comment>
<feature type="domain" description="Formyl transferase N-terminal" evidence="6">
    <location>
        <begin position="10"/>
        <end position="179"/>
    </location>
</feature>
<dbReference type="HAMAP" id="MF_00182">
    <property type="entry name" value="Formyl_trans"/>
    <property type="match status" value="1"/>
</dbReference>
<dbReference type="InterPro" id="IPR036477">
    <property type="entry name" value="Formyl_transf_N_sf"/>
</dbReference>
<dbReference type="InterPro" id="IPR044135">
    <property type="entry name" value="Met-tRNA-FMT_C"/>
</dbReference>
<dbReference type="AlphaFoldDB" id="A0A6F8ZHQ5"/>
<evidence type="ECO:0000256" key="1">
    <source>
        <dbReference type="ARBA" id="ARBA00010699"/>
    </source>
</evidence>
<dbReference type="EMBL" id="LR778114">
    <property type="protein sequence ID" value="CAB1129182.1"/>
    <property type="molecule type" value="Genomic_DNA"/>
</dbReference>
<dbReference type="InterPro" id="IPR005793">
    <property type="entry name" value="Formyl_trans_C"/>
</dbReference>
<evidence type="ECO:0000313" key="8">
    <source>
        <dbReference type="EMBL" id="CAB1129182.1"/>
    </source>
</evidence>
<dbReference type="KEGG" id="hfv:R50_1681"/>
<dbReference type="Proteomes" id="UP000503399">
    <property type="component" value="Chromosome"/>
</dbReference>
<proteinExistence type="inferred from homology"/>
<keyword evidence="3 5" id="KW-0808">Transferase</keyword>
<reference evidence="8 9" key="1">
    <citation type="submission" date="2020-02" db="EMBL/GenBank/DDBJ databases">
        <authorList>
            <person name="Hogendoorn C."/>
        </authorList>
    </citation>
    <scope>NUCLEOTIDE SEQUENCE [LARGE SCALE GENOMIC DNA]</scope>
    <source>
        <strain evidence="8">R501</strain>
    </source>
</reference>
<dbReference type="SUPFAM" id="SSF50486">
    <property type="entry name" value="FMT C-terminal domain-like"/>
    <property type="match status" value="1"/>
</dbReference>
<protein>
    <recommendedName>
        <fullName evidence="2 5">Methionyl-tRNA formyltransferase</fullName>
        <ecNumber evidence="2 5">2.1.2.9</ecNumber>
    </recommendedName>
</protein>
<dbReference type="Pfam" id="PF02911">
    <property type="entry name" value="Formyl_trans_C"/>
    <property type="match status" value="1"/>
</dbReference>
<name>A0A6F8ZHQ5_9FIRM</name>
<evidence type="ECO:0000256" key="3">
    <source>
        <dbReference type="ARBA" id="ARBA00022679"/>
    </source>
</evidence>
<dbReference type="InterPro" id="IPR011034">
    <property type="entry name" value="Formyl_transferase-like_C_sf"/>
</dbReference>
<organism evidence="8 9">
    <name type="scientific">Candidatus Hydrogenisulfobacillus filiaventi</name>
    <dbReference type="NCBI Taxonomy" id="2707344"/>
    <lineage>
        <taxon>Bacteria</taxon>
        <taxon>Bacillati</taxon>
        <taxon>Bacillota</taxon>
        <taxon>Clostridia</taxon>
        <taxon>Eubacteriales</taxon>
        <taxon>Clostridiales Family XVII. Incertae Sedis</taxon>
        <taxon>Candidatus Hydrogenisulfobacillus</taxon>
    </lineage>
</organism>
<evidence type="ECO:0000256" key="2">
    <source>
        <dbReference type="ARBA" id="ARBA00012261"/>
    </source>
</evidence>
<dbReference type="PANTHER" id="PTHR11138">
    <property type="entry name" value="METHIONYL-TRNA FORMYLTRANSFERASE"/>
    <property type="match status" value="1"/>
</dbReference>
<dbReference type="SUPFAM" id="SSF53328">
    <property type="entry name" value="Formyltransferase"/>
    <property type="match status" value="1"/>
</dbReference>
<keyword evidence="4 5" id="KW-0648">Protein biosynthesis</keyword>
<dbReference type="CDD" id="cd08646">
    <property type="entry name" value="FMT_core_Met-tRNA-FMT_N"/>
    <property type="match status" value="1"/>
</dbReference>
<accession>A0A6F8ZHQ5</accession>
<keyword evidence="9" id="KW-1185">Reference proteome</keyword>
<feature type="binding site" evidence="5">
    <location>
        <begin position="113"/>
        <end position="116"/>
    </location>
    <ligand>
        <name>(6S)-5,6,7,8-tetrahydrofolate</name>
        <dbReference type="ChEBI" id="CHEBI:57453"/>
    </ligand>
</feature>